<dbReference type="EMBL" id="CP144691">
    <property type="protein sequence ID" value="WVY95057.1"/>
    <property type="molecule type" value="Genomic_DNA"/>
</dbReference>
<proteinExistence type="predicted"/>
<protein>
    <submittedName>
        <fullName evidence="1">Uncharacterized protein</fullName>
    </submittedName>
</protein>
<organism evidence="1 2">
    <name type="scientific">Vigna mungo</name>
    <name type="common">Black gram</name>
    <name type="synonym">Phaseolus mungo</name>
    <dbReference type="NCBI Taxonomy" id="3915"/>
    <lineage>
        <taxon>Eukaryota</taxon>
        <taxon>Viridiplantae</taxon>
        <taxon>Streptophyta</taxon>
        <taxon>Embryophyta</taxon>
        <taxon>Tracheophyta</taxon>
        <taxon>Spermatophyta</taxon>
        <taxon>Magnoliopsida</taxon>
        <taxon>eudicotyledons</taxon>
        <taxon>Gunneridae</taxon>
        <taxon>Pentapetalae</taxon>
        <taxon>rosids</taxon>
        <taxon>fabids</taxon>
        <taxon>Fabales</taxon>
        <taxon>Fabaceae</taxon>
        <taxon>Papilionoideae</taxon>
        <taxon>50 kb inversion clade</taxon>
        <taxon>NPAAA clade</taxon>
        <taxon>indigoferoid/millettioid clade</taxon>
        <taxon>Phaseoleae</taxon>
        <taxon>Vigna</taxon>
    </lineage>
</organism>
<keyword evidence="2" id="KW-1185">Reference proteome</keyword>
<accession>A0AAQ3MPP3</accession>
<evidence type="ECO:0000313" key="1">
    <source>
        <dbReference type="EMBL" id="WVY95057.1"/>
    </source>
</evidence>
<reference evidence="1 2" key="1">
    <citation type="journal article" date="2023" name="Life. Sci Alliance">
        <title>Evolutionary insights into 3D genome organization and epigenetic landscape of Vigna mungo.</title>
        <authorList>
            <person name="Junaid A."/>
            <person name="Singh B."/>
            <person name="Bhatia S."/>
        </authorList>
    </citation>
    <scope>NUCLEOTIDE SEQUENCE [LARGE SCALE GENOMIC DNA]</scope>
    <source>
        <strain evidence="1">Urdbean</strain>
    </source>
</reference>
<dbReference type="AlphaFoldDB" id="A0AAQ3MPP3"/>
<name>A0AAQ3MPP3_VIGMU</name>
<sequence length="219" mass="24257">MGCDTHHRPYRRAVLASPGGGTFRRTLGDIKCSSYRQAVKPSPGGELLDLGQISTLFNTTRNALITEGFLSKAFGPSRRPCKMVITEGFCSSILGSKFSKGFGLLVVWWSKEDARLSGAFRSSSLGVKSSIKGFWLTADLLPFAPLSRRLSSRESVDNPCGGHFVLCFFPCRQVIERVEGSHQRVKVGCKKVELKYPTVHHFQVGKVHHLVFAMFIVFC</sequence>
<evidence type="ECO:0000313" key="2">
    <source>
        <dbReference type="Proteomes" id="UP001374535"/>
    </source>
</evidence>
<gene>
    <name evidence="1" type="ORF">V8G54_034145</name>
</gene>
<dbReference type="Proteomes" id="UP001374535">
    <property type="component" value="Chromosome 10"/>
</dbReference>